<proteinExistence type="predicted"/>
<dbReference type="GeneID" id="111007610"/>
<dbReference type="PROSITE" id="PS51277">
    <property type="entry name" value="BURP"/>
    <property type="match status" value="1"/>
</dbReference>
<dbReference type="OrthoDB" id="1909293at2759"/>
<dbReference type="InterPro" id="IPR004873">
    <property type="entry name" value="BURP_dom"/>
</dbReference>
<dbReference type="Pfam" id="PF03181">
    <property type="entry name" value="BURP"/>
    <property type="match status" value="1"/>
</dbReference>
<dbReference type="Proteomes" id="UP000504603">
    <property type="component" value="Unplaced"/>
</dbReference>
<dbReference type="PANTHER" id="PTHR31236">
    <property type="entry name" value="BURP DOMAIN PROTEIN USPL1-LIKE"/>
    <property type="match status" value="1"/>
</dbReference>
<accession>A0A6J1C3I5</accession>
<dbReference type="InterPro" id="IPR044816">
    <property type="entry name" value="BURP"/>
</dbReference>
<feature type="domain" description="BURP" evidence="2">
    <location>
        <begin position="70"/>
        <end position="291"/>
    </location>
</feature>
<dbReference type="RefSeq" id="XP_022135717.1">
    <property type="nucleotide sequence ID" value="XM_022280025.1"/>
</dbReference>
<dbReference type="PANTHER" id="PTHR31236:SF41">
    <property type="entry name" value="BURP DOMAIN PROTEIN USPL1"/>
    <property type="match status" value="1"/>
</dbReference>
<sequence length="293" mass="32340">MGGRVTSYLILLHLLLVMFAEASAEVGEKSKQMEAASSDSSVLRMVTKMTANSQELNSMEYMNDPSNMIFFTTDDLKLGKKLPLNLPPKDPSTTPPMWPKEMADSIPFSLEQLPQILNFFSFSLGSPQAQAVESALHRCDIEPNKGETKFCGTSMESMADSARSAFGLGSKSSVKYLATSAHSTRSRPPYLQNYTLLQMPNEIAAPKFLACHAIPYPYAVHYCHYLEGDNKVLQIPLEGENGNVVMAAAVCHVDTSEWSPEHVSFKVLKSKPGMTPVCHVFPPNDLIWIPMDT</sequence>
<name>A0A6J1C3I5_MOMCH</name>
<evidence type="ECO:0000313" key="4">
    <source>
        <dbReference type="RefSeq" id="XP_022135717.1"/>
    </source>
</evidence>
<feature type="signal peptide" evidence="1">
    <location>
        <begin position="1"/>
        <end position="24"/>
    </location>
</feature>
<protein>
    <submittedName>
        <fullName evidence="4">BURP domain-containing protein BNM2C-like</fullName>
    </submittedName>
</protein>
<dbReference type="SMART" id="SM01045">
    <property type="entry name" value="BURP"/>
    <property type="match status" value="1"/>
</dbReference>
<evidence type="ECO:0000256" key="1">
    <source>
        <dbReference type="SAM" id="SignalP"/>
    </source>
</evidence>
<keyword evidence="3" id="KW-1185">Reference proteome</keyword>
<evidence type="ECO:0000313" key="3">
    <source>
        <dbReference type="Proteomes" id="UP000504603"/>
    </source>
</evidence>
<organism evidence="3 4">
    <name type="scientific">Momordica charantia</name>
    <name type="common">Bitter gourd</name>
    <name type="synonym">Balsam pear</name>
    <dbReference type="NCBI Taxonomy" id="3673"/>
    <lineage>
        <taxon>Eukaryota</taxon>
        <taxon>Viridiplantae</taxon>
        <taxon>Streptophyta</taxon>
        <taxon>Embryophyta</taxon>
        <taxon>Tracheophyta</taxon>
        <taxon>Spermatophyta</taxon>
        <taxon>Magnoliopsida</taxon>
        <taxon>eudicotyledons</taxon>
        <taxon>Gunneridae</taxon>
        <taxon>Pentapetalae</taxon>
        <taxon>rosids</taxon>
        <taxon>fabids</taxon>
        <taxon>Cucurbitales</taxon>
        <taxon>Cucurbitaceae</taxon>
        <taxon>Momordiceae</taxon>
        <taxon>Momordica</taxon>
    </lineage>
</organism>
<dbReference type="KEGG" id="mcha:111007610"/>
<gene>
    <name evidence="4" type="primary">LOC111007610</name>
</gene>
<feature type="chain" id="PRO_5026771399" evidence="1">
    <location>
        <begin position="25"/>
        <end position="293"/>
    </location>
</feature>
<reference evidence="4" key="1">
    <citation type="submission" date="2025-08" db="UniProtKB">
        <authorList>
            <consortium name="RefSeq"/>
        </authorList>
    </citation>
    <scope>IDENTIFICATION</scope>
    <source>
        <strain evidence="4">OHB3-1</strain>
    </source>
</reference>
<dbReference type="AlphaFoldDB" id="A0A6J1C3I5"/>
<evidence type="ECO:0000259" key="2">
    <source>
        <dbReference type="PROSITE" id="PS51277"/>
    </source>
</evidence>
<keyword evidence="1" id="KW-0732">Signal</keyword>